<proteinExistence type="predicted"/>
<accession>A0A9X3M5P0</accession>
<organism evidence="1 2">
    <name type="scientific">Corynebacterium macclintockiae</name>
    <dbReference type="NCBI Taxonomy" id="2913501"/>
    <lineage>
        <taxon>Bacteria</taxon>
        <taxon>Bacillati</taxon>
        <taxon>Actinomycetota</taxon>
        <taxon>Actinomycetes</taxon>
        <taxon>Mycobacteriales</taxon>
        <taxon>Corynebacteriaceae</taxon>
        <taxon>Corynebacterium</taxon>
    </lineage>
</organism>
<evidence type="ECO:0000313" key="2">
    <source>
        <dbReference type="Proteomes" id="UP001146505"/>
    </source>
</evidence>
<comment type="caution">
    <text evidence="1">The sequence shown here is derived from an EMBL/GenBank/DDBJ whole genome shotgun (WGS) entry which is preliminary data.</text>
</comment>
<protein>
    <submittedName>
        <fullName evidence="1">Uncharacterized protein</fullName>
    </submittedName>
</protein>
<name>A0A9X3M5P0_9CORY</name>
<reference evidence="1" key="1">
    <citation type="submission" date="2022-02" db="EMBL/GenBank/DDBJ databases">
        <title>Corynebacterium sp. from urogenital microbiome.</title>
        <authorList>
            <person name="Cappelli E.A."/>
            <person name="Ribeiro T.G."/>
            <person name="Peixe L."/>
        </authorList>
    </citation>
    <scope>NUCLEOTIDE SEQUENCE</scope>
    <source>
        <strain evidence="1">C9Ua_112</strain>
    </source>
</reference>
<evidence type="ECO:0000313" key="1">
    <source>
        <dbReference type="EMBL" id="MCZ9304261.1"/>
    </source>
</evidence>
<dbReference type="Proteomes" id="UP001146505">
    <property type="component" value="Unassembled WGS sequence"/>
</dbReference>
<dbReference type="AlphaFoldDB" id="A0A9X3M5P0"/>
<dbReference type="EMBL" id="JAKMUV010000002">
    <property type="protein sequence ID" value="MCZ9304261.1"/>
    <property type="molecule type" value="Genomic_DNA"/>
</dbReference>
<gene>
    <name evidence="1" type="ORF">L8U58_01715</name>
</gene>
<keyword evidence="2" id="KW-1185">Reference proteome</keyword>
<sequence>MVDITSAGEDVADGIEDGTQNLYEFLAERAKRADIPGASELTVEWRELPRT</sequence>